<reference evidence="1" key="1">
    <citation type="submission" date="2022-07" db="EMBL/GenBank/DDBJ databases">
        <title>Description and genome-wide analysis of Profundicola chukchiensis gen. nov., sp. nov., marine bacteria isolated from bottom sediments of the Chukchi Sea.</title>
        <authorList>
            <person name="Romanenko L."/>
            <person name="Otstavnykh N."/>
            <person name="Kurilenko V."/>
            <person name="Eremeev V."/>
            <person name="Velansky P."/>
            <person name="Mikhailov V."/>
            <person name="Isaeva M."/>
        </authorList>
    </citation>
    <scope>NUCLEOTIDE SEQUENCE</scope>
    <source>
        <strain evidence="1">KMM 9713</strain>
    </source>
</reference>
<dbReference type="EMBL" id="JANCMU010000008">
    <property type="protein sequence ID" value="MDG4946930.1"/>
    <property type="molecule type" value="Genomic_DNA"/>
</dbReference>
<evidence type="ECO:0000313" key="1">
    <source>
        <dbReference type="EMBL" id="MDG4946930.1"/>
    </source>
</evidence>
<name>A0A9X4N030_9FLAO</name>
<dbReference type="PROSITE" id="PS51257">
    <property type="entry name" value="PROKAR_LIPOPROTEIN"/>
    <property type="match status" value="1"/>
</dbReference>
<gene>
    <name evidence="1" type="ORF">NMK71_10950</name>
</gene>
<protein>
    <submittedName>
        <fullName evidence="1">DUF6263 family protein</fullName>
    </submittedName>
</protein>
<evidence type="ECO:0000313" key="2">
    <source>
        <dbReference type="Proteomes" id="UP001152599"/>
    </source>
</evidence>
<organism evidence="1 2">
    <name type="scientific">Profundicola chukchiensis</name>
    <dbReference type="NCBI Taxonomy" id="2961959"/>
    <lineage>
        <taxon>Bacteria</taxon>
        <taxon>Pseudomonadati</taxon>
        <taxon>Bacteroidota</taxon>
        <taxon>Flavobacteriia</taxon>
        <taxon>Flavobacteriales</taxon>
        <taxon>Weeksellaceae</taxon>
        <taxon>Profundicola</taxon>
    </lineage>
</organism>
<dbReference type="InterPro" id="IPR046230">
    <property type="entry name" value="DUF6263"/>
</dbReference>
<proteinExistence type="predicted"/>
<dbReference type="Proteomes" id="UP001152599">
    <property type="component" value="Unassembled WGS sequence"/>
</dbReference>
<keyword evidence="2" id="KW-1185">Reference proteome</keyword>
<accession>A0A9X4N030</accession>
<comment type="caution">
    <text evidence="1">The sequence shown here is derived from an EMBL/GenBank/DDBJ whole genome shotgun (WGS) entry which is preliminary data.</text>
</comment>
<dbReference type="AlphaFoldDB" id="A0A9X4N030"/>
<dbReference type="RefSeq" id="WP_304421221.1">
    <property type="nucleotide sequence ID" value="NZ_JANCMU010000008.1"/>
</dbReference>
<sequence>MNRIFIMLSLVVVVASCKKQEKPTVVGTNEKGEELVVNETGDTVVYVAPVSDNSEVEEQESEEVAAIKPEKDGTYKFELNLKKGQEYPFKIKTKATNSQSDGKQSQTITQESSTAVAYEVKEIKDSVFILDVTYKQFAESMTDGKEKLGFDTNAAEPTNEEAKQRWKFNKAVVGNTFQMEVSKSGKVQNITNLYKVRQNVKNAMKAGLSEDELKGLDSFLAAALSDEAMQQQFEESMAYYPKKKVKPGDTWSRNESEGNASSNVNYTFEGIKDGVATIKISGTSSGSDSKTDPNGSGMKLFQSLEGKVNGDVKIDVKSGWVKNAEMKKNETIRMTQEFQGQKMNFSSETKSTTTIN</sequence>
<dbReference type="Pfam" id="PF19777">
    <property type="entry name" value="DUF6263"/>
    <property type="match status" value="1"/>
</dbReference>